<gene>
    <name evidence="1" type="ORF">P5G65_23675</name>
</gene>
<name>A0ABU6DGL3_9BACL</name>
<protein>
    <submittedName>
        <fullName evidence="1">Uncharacterized protein</fullName>
    </submittedName>
</protein>
<dbReference type="EMBL" id="JAROBY010000041">
    <property type="protein sequence ID" value="MEB4796904.1"/>
    <property type="molecule type" value="Genomic_DNA"/>
</dbReference>
<evidence type="ECO:0000313" key="2">
    <source>
        <dbReference type="Proteomes" id="UP001355653"/>
    </source>
</evidence>
<comment type="caution">
    <text evidence="1">The sequence shown here is derived from an EMBL/GenBank/DDBJ whole genome shotgun (WGS) entry which is preliminary data.</text>
</comment>
<reference evidence="1 2" key="1">
    <citation type="submission" date="2023-03" db="EMBL/GenBank/DDBJ databases">
        <title>Bacillus Genome Sequencing.</title>
        <authorList>
            <person name="Dunlap C."/>
        </authorList>
    </citation>
    <scope>NUCLEOTIDE SEQUENCE [LARGE SCALE GENOMIC DNA]</scope>
    <source>
        <strain evidence="1 2">NRS-1351</strain>
    </source>
</reference>
<accession>A0ABU6DGL3</accession>
<sequence length="152" mass="18216">MTRLYEFIDPKNNKPWLEVEYKEKKQRTYNTGKQAIDELVKQGKRVSYRSIEATSKMLDPSGKGIHANTVKTNEALYQYYLRFSRLRKTIKSQTKVTVSYQHLKVGRDLSQVRRRYMNLSRQELADRLIQAEEYIAEQQTKRNKSRFEQFQL</sequence>
<dbReference type="Proteomes" id="UP001355653">
    <property type="component" value="Unassembled WGS sequence"/>
</dbReference>
<evidence type="ECO:0000313" key="1">
    <source>
        <dbReference type="EMBL" id="MEB4796904.1"/>
    </source>
</evidence>
<proteinExistence type="predicted"/>
<keyword evidence="2" id="KW-1185">Reference proteome</keyword>
<organism evidence="1 2">
    <name type="scientific">Paenibacillus chondroitinus</name>
    <dbReference type="NCBI Taxonomy" id="59842"/>
    <lineage>
        <taxon>Bacteria</taxon>
        <taxon>Bacillati</taxon>
        <taxon>Bacillota</taxon>
        <taxon>Bacilli</taxon>
        <taxon>Bacillales</taxon>
        <taxon>Paenibacillaceae</taxon>
        <taxon>Paenibacillus</taxon>
    </lineage>
</organism>
<dbReference type="RefSeq" id="WP_127455167.1">
    <property type="nucleotide sequence ID" value="NZ_JAROBY010000041.1"/>
</dbReference>